<keyword evidence="2" id="KW-1185">Reference proteome</keyword>
<dbReference type="Proteomes" id="UP001066276">
    <property type="component" value="Chromosome 2_1"/>
</dbReference>
<proteinExistence type="predicted"/>
<comment type="caution">
    <text evidence="1">The sequence shown here is derived from an EMBL/GenBank/DDBJ whole genome shotgun (WGS) entry which is preliminary data.</text>
</comment>
<organism evidence="1 2">
    <name type="scientific">Pleurodeles waltl</name>
    <name type="common">Iberian ribbed newt</name>
    <dbReference type="NCBI Taxonomy" id="8319"/>
    <lineage>
        <taxon>Eukaryota</taxon>
        <taxon>Metazoa</taxon>
        <taxon>Chordata</taxon>
        <taxon>Craniata</taxon>
        <taxon>Vertebrata</taxon>
        <taxon>Euteleostomi</taxon>
        <taxon>Amphibia</taxon>
        <taxon>Batrachia</taxon>
        <taxon>Caudata</taxon>
        <taxon>Salamandroidea</taxon>
        <taxon>Salamandridae</taxon>
        <taxon>Pleurodelinae</taxon>
        <taxon>Pleurodeles</taxon>
    </lineage>
</organism>
<gene>
    <name evidence="1" type="ORF">NDU88_006363</name>
</gene>
<dbReference type="EMBL" id="JANPWB010000003">
    <property type="protein sequence ID" value="KAJ1202565.1"/>
    <property type="molecule type" value="Genomic_DNA"/>
</dbReference>
<evidence type="ECO:0000313" key="2">
    <source>
        <dbReference type="Proteomes" id="UP001066276"/>
    </source>
</evidence>
<protein>
    <submittedName>
        <fullName evidence="1">Uncharacterized protein</fullName>
    </submittedName>
</protein>
<reference evidence="1" key="1">
    <citation type="journal article" date="2022" name="bioRxiv">
        <title>Sequencing and chromosome-scale assembly of the giantPleurodeles waltlgenome.</title>
        <authorList>
            <person name="Brown T."/>
            <person name="Elewa A."/>
            <person name="Iarovenko S."/>
            <person name="Subramanian E."/>
            <person name="Araus A.J."/>
            <person name="Petzold A."/>
            <person name="Susuki M."/>
            <person name="Suzuki K.-i.T."/>
            <person name="Hayashi T."/>
            <person name="Toyoda A."/>
            <person name="Oliveira C."/>
            <person name="Osipova E."/>
            <person name="Leigh N.D."/>
            <person name="Simon A."/>
            <person name="Yun M.H."/>
        </authorList>
    </citation>
    <scope>NUCLEOTIDE SEQUENCE</scope>
    <source>
        <strain evidence="1">20211129_DDA</strain>
        <tissue evidence="1">Liver</tissue>
    </source>
</reference>
<name>A0AAV7VLQ0_PLEWA</name>
<dbReference type="AlphaFoldDB" id="A0AAV7VLQ0"/>
<sequence length="165" mass="17740">MEANKVVQALKVLQEAGREDLIKEGVLEQAWVRLKRPKRPSADRVSAAVLACKSPEASPKKCKKFRAKSFAGRKVSVSPEREREEVEALYIEGLPGVSSGRGSEARFPRRSGASLRQRVAAAGRGAISLQAQGGAGQTLVRGFRVRAQGMARWPQAAMSACGQLG</sequence>
<accession>A0AAV7VLQ0</accession>
<evidence type="ECO:0000313" key="1">
    <source>
        <dbReference type="EMBL" id="KAJ1202565.1"/>
    </source>
</evidence>